<organism evidence="2 3">
    <name type="scientific">Achaetomium macrosporum</name>
    <dbReference type="NCBI Taxonomy" id="79813"/>
    <lineage>
        <taxon>Eukaryota</taxon>
        <taxon>Fungi</taxon>
        <taxon>Dikarya</taxon>
        <taxon>Ascomycota</taxon>
        <taxon>Pezizomycotina</taxon>
        <taxon>Sordariomycetes</taxon>
        <taxon>Sordariomycetidae</taxon>
        <taxon>Sordariales</taxon>
        <taxon>Chaetomiaceae</taxon>
        <taxon>Achaetomium</taxon>
    </lineage>
</organism>
<feature type="compositionally biased region" description="Gly residues" evidence="1">
    <location>
        <begin position="291"/>
        <end position="304"/>
    </location>
</feature>
<dbReference type="EMBL" id="MU860224">
    <property type="protein sequence ID" value="KAK4235965.1"/>
    <property type="molecule type" value="Genomic_DNA"/>
</dbReference>
<comment type="caution">
    <text evidence="2">The sequence shown here is derived from an EMBL/GenBank/DDBJ whole genome shotgun (WGS) entry which is preliminary data.</text>
</comment>
<reference evidence="2" key="1">
    <citation type="journal article" date="2023" name="Mol. Phylogenet. Evol.">
        <title>Genome-scale phylogeny and comparative genomics of the fungal order Sordariales.</title>
        <authorList>
            <person name="Hensen N."/>
            <person name="Bonometti L."/>
            <person name="Westerberg I."/>
            <person name="Brannstrom I.O."/>
            <person name="Guillou S."/>
            <person name="Cros-Aarteil S."/>
            <person name="Calhoun S."/>
            <person name="Haridas S."/>
            <person name="Kuo A."/>
            <person name="Mondo S."/>
            <person name="Pangilinan J."/>
            <person name="Riley R."/>
            <person name="LaButti K."/>
            <person name="Andreopoulos B."/>
            <person name="Lipzen A."/>
            <person name="Chen C."/>
            <person name="Yan M."/>
            <person name="Daum C."/>
            <person name="Ng V."/>
            <person name="Clum A."/>
            <person name="Steindorff A."/>
            <person name="Ohm R.A."/>
            <person name="Martin F."/>
            <person name="Silar P."/>
            <person name="Natvig D.O."/>
            <person name="Lalanne C."/>
            <person name="Gautier V."/>
            <person name="Ament-Velasquez S.L."/>
            <person name="Kruys A."/>
            <person name="Hutchinson M.I."/>
            <person name="Powell A.J."/>
            <person name="Barry K."/>
            <person name="Miller A.N."/>
            <person name="Grigoriev I.V."/>
            <person name="Debuchy R."/>
            <person name="Gladieux P."/>
            <person name="Hiltunen Thoren M."/>
            <person name="Johannesson H."/>
        </authorList>
    </citation>
    <scope>NUCLEOTIDE SEQUENCE</scope>
    <source>
        <strain evidence="2">CBS 532.94</strain>
    </source>
</reference>
<name>A0AAN7C671_9PEZI</name>
<gene>
    <name evidence="2" type="ORF">C8A03DRAFT_36151</name>
</gene>
<dbReference type="Proteomes" id="UP001303760">
    <property type="component" value="Unassembled WGS sequence"/>
</dbReference>
<reference evidence="2" key="2">
    <citation type="submission" date="2023-05" db="EMBL/GenBank/DDBJ databases">
        <authorList>
            <consortium name="Lawrence Berkeley National Laboratory"/>
            <person name="Steindorff A."/>
            <person name="Hensen N."/>
            <person name="Bonometti L."/>
            <person name="Westerberg I."/>
            <person name="Brannstrom I.O."/>
            <person name="Guillou S."/>
            <person name="Cros-Aarteil S."/>
            <person name="Calhoun S."/>
            <person name="Haridas S."/>
            <person name="Kuo A."/>
            <person name="Mondo S."/>
            <person name="Pangilinan J."/>
            <person name="Riley R."/>
            <person name="Labutti K."/>
            <person name="Andreopoulos B."/>
            <person name="Lipzen A."/>
            <person name="Chen C."/>
            <person name="Yanf M."/>
            <person name="Daum C."/>
            <person name="Ng V."/>
            <person name="Clum A."/>
            <person name="Ohm R."/>
            <person name="Martin F."/>
            <person name="Silar P."/>
            <person name="Natvig D."/>
            <person name="Lalanne C."/>
            <person name="Gautier V."/>
            <person name="Ament-Velasquez S.L."/>
            <person name="Kruys A."/>
            <person name="Hutchinson M.I."/>
            <person name="Powell A.J."/>
            <person name="Barry K."/>
            <person name="Miller A.N."/>
            <person name="Grigoriev I.V."/>
            <person name="Debuchy R."/>
            <person name="Gladieux P."/>
            <person name="Thoren M.H."/>
            <person name="Johannesson H."/>
        </authorList>
    </citation>
    <scope>NUCLEOTIDE SEQUENCE</scope>
    <source>
        <strain evidence="2">CBS 532.94</strain>
    </source>
</reference>
<evidence type="ECO:0000256" key="1">
    <source>
        <dbReference type="SAM" id="MobiDB-lite"/>
    </source>
</evidence>
<feature type="region of interest" description="Disordered" evidence="1">
    <location>
        <begin position="270"/>
        <end position="304"/>
    </location>
</feature>
<evidence type="ECO:0000313" key="3">
    <source>
        <dbReference type="Proteomes" id="UP001303760"/>
    </source>
</evidence>
<keyword evidence="3" id="KW-1185">Reference proteome</keyword>
<evidence type="ECO:0000313" key="2">
    <source>
        <dbReference type="EMBL" id="KAK4235965.1"/>
    </source>
</evidence>
<proteinExistence type="predicted"/>
<protein>
    <submittedName>
        <fullName evidence="2">Uncharacterized protein</fullName>
    </submittedName>
</protein>
<accession>A0AAN7C671</accession>
<feature type="compositionally biased region" description="Basic and acidic residues" evidence="1">
    <location>
        <begin position="270"/>
        <end position="282"/>
    </location>
</feature>
<sequence length="304" mass="33319">MAFDCCDAGQTLTGSHDTGYQCCPSGQIYNGIQCADSPKPSPVTDANVCKIRGVGPDGGTCTIEIRCGDGKMPPGQPWKDGSCIKPITDCADRAHPEFGDTSYNEADFPCSDGRERPCRGEQVQPWREARLNWGGPGHTQPDPPKPFETTVNFDFDVVMSIVDIEAQSEHFLVKLDGEFLGETGGEIGYKNVYTGEYNNPEWCLLNGYTRGYFRIPKGRHTITIEWPKGTGKYLTNEGWQWGYGIAHYRFDKLCDPDKCVPDCAKAKNEEAEKARQKLKEAGKWPPKGAGQPAGPGQRAGGGEL</sequence>
<dbReference type="AlphaFoldDB" id="A0AAN7C671"/>